<dbReference type="EMBL" id="CAJVPM010001215">
    <property type="protein sequence ID" value="CAG8462211.1"/>
    <property type="molecule type" value="Genomic_DNA"/>
</dbReference>
<evidence type="ECO:0000313" key="2">
    <source>
        <dbReference type="Proteomes" id="UP000789860"/>
    </source>
</evidence>
<feature type="non-terminal residue" evidence="1">
    <location>
        <position position="1"/>
    </location>
</feature>
<evidence type="ECO:0000313" key="1">
    <source>
        <dbReference type="EMBL" id="CAG8462211.1"/>
    </source>
</evidence>
<protein>
    <submittedName>
        <fullName evidence="1">10331_t:CDS:1</fullName>
    </submittedName>
</protein>
<proteinExistence type="predicted"/>
<dbReference type="Proteomes" id="UP000789860">
    <property type="component" value="Unassembled WGS sequence"/>
</dbReference>
<sequence>PRMELLLIKIQAGLCDGEVLYHEFIHKTPEEIKKIKREREQRKQLSAMRRKEQEKNVERKKAEKEAHRLATSGGKKGLTL</sequence>
<organism evidence="1 2">
    <name type="scientific">Scutellospora calospora</name>
    <dbReference type="NCBI Taxonomy" id="85575"/>
    <lineage>
        <taxon>Eukaryota</taxon>
        <taxon>Fungi</taxon>
        <taxon>Fungi incertae sedis</taxon>
        <taxon>Mucoromycota</taxon>
        <taxon>Glomeromycotina</taxon>
        <taxon>Glomeromycetes</taxon>
        <taxon>Diversisporales</taxon>
        <taxon>Gigasporaceae</taxon>
        <taxon>Scutellospora</taxon>
    </lineage>
</organism>
<gene>
    <name evidence="1" type="ORF">SCALOS_LOCUS1666</name>
</gene>
<keyword evidence="2" id="KW-1185">Reference proteome</keyword>
<comment type="caution">
    <text evidence="1">The sequence shown here is derived from an EMBL/GenBank/DDBJ whole genome shotgun (WGS) entry which is preliminary data.</text>
</comment>
<accession>A0ACA9KAE4</accession>
<reference evidence="1" key="1">
    <citation type="submission" date="2021-06" db="EMBL/GenBank/DDBJ databases">
        <authorList>
            <person name="Kallberg Y."/>
            <person name="Tangrot J."/>
            <person name="Rosling A."/>
        </authorList>
    </citation>
    <scope>NUCLEOTIDE SEQUENCE</scope>
    <source>
        <strain evidence="1">AU212A</strain>
    </source>
</reference>
<name>A0ACA9KAE4_9GLOM</name>